<protein>
    <submittedName>
        <fullName evidence="2">N-acetyltransferase</fullName>
    </submittedName>
</protein>
<keyword evidence="2" id="KW-0808">Transferase</keyword>
<gene>
    <name evidence="2" type="ORF">ENR64_05665</name>
</gene>
<organism evidence="2">
    <name type="scientific">Oscillatoriales cyanobacterium SpSt-418</name>
    <dbReference type="NCBI Taxonomy" id="2282169"/>
    <lineage>
        <taxon>Bacteria</taxon>
        <taxon>Bacillati</taxon>
        <taxon>Cyanobacteriota</taxon>
        <taxon>Cyanophyceae</taxon>
        <taxon>Oscillatoriophycideae</taxon>
        <taxon>Oscillatoriales</taxon>
    </lineage>
</organism>
<dbReference type="InterPro" id="IPR051908">
    <property type="entry name" value="Ribosomal_N-acetyltransferase"/>
</dbReference>
<dbReference type="InterPro" id="IPR000182">
    <property type="entry name" value="GNAT_dom"/>
</dbReference>
<comment type="caution">
    <text evidence="2">The sequence shown here is derived from an EMBL/GenBank/DDBJ whole genome shotgun (WGS) entry which is preliminary data.</text>
</comment>
<dbReference type="SUPFAM" id="SSF55729">
    <property type="entry name" value="Acyl-CoA N-acyltransferases (Nat)"/>
    <property type="match status" value="1"/>
</dbReference>
<dbReference type="GO" id="GO:0005737">
    <property type="term" value="C:cytoplasm"/>
    <property type="evidence" value="ECO:0007669"/>
    <property type="project" value="TreeGrafter"/>
</dbReference>
<sequence>MEIPGPAYRIQTQRLIVRCWHPSDAPLLSTAISQSLEHLQTWMPWAHREPKSLQQRIDWLREVRGEFDLNQNFLYGIFDLTEERVLGATGLHTRIGKDAFEIGYWVHADHINQGIASEAASALTRVAFEVHQAARVEIHCDPQNFRSAAVPRKLGFVHEATLRQRVEDQDGRKRDSMIWSLFATAYQASKAAAIELEAYDVIGRKLL</sequence>
<dbReference type="GO" id="GO:0008999">
    <property type="term" value="F:protein-N-terminal-alanine acetyltransferase activity"/>
    <property type="evidence" value="ECO:0007669"/>
    <property type="project" value="TreeGrafter"/>
</dbReference>
<reference evidence="2" key="1">
    <citation type="journal article" date="2020" name="mSystems">
        <title>Genome- and Community-Level Interaction Insights into Carbon Utilization and Element Cycling Functions of Hydrothermarchaeota in Hydrothermal Sediment.</title>
        <authorList>
            <person name="Zhou Z."/>
            <person name="Liu Y."/>
            <person name="Xu W."/>
            <person name="Pan J."/>
            <person name="Luo Z.H."/>
            <person name="Li M."/>
        </authorList>
    </citation>
    <scope>NUCLEOTIDE SEQUENCE [LARGE SCALE GENOMIC DNA]</scope>
    <source>
        <strain evidence="2">SpSt-418</strain>
    </source>
</reference>
<dbReference type="PANTHER" id="PTHR43441">
    <property type="entry name" value="RIBOSOMAL-PROTEIN-SERINE ACETYLTRANSFERASE"/>
    <property type="match status" value="1"/>
</dbReference>
<evidence type="ECO:0000313" key="2">
    <source>
        <dbReference type="EMBL" id="HFM97251.1"/>
    </source>
</evidence>
<dbReference type="EMBL" id="DSRU01000064">
    <property type="protein sequence ID" value="HFM97251.1"/>
    <property type="molecule type" value="Genomic_DNA"/>
</dbReference>
<dbReference type="PANTHER" id="PTHR43441:SF3">
    <property type="entry name" value="ACETYLTRANSFERASE"/>
    <property type="match status" value="1"/>
</dbReference>
<dbReference type="Gene3D" id="3.40.630.30">
    <property type="match status" value="1"/>
</dbReference>
<evidence type="ECO:0000259" key="1">
    <source>
        <dbReference type="PROSITE" id="PS51186"/>
    </source>
</evidence>
<feature type="domain" description="N-acetyltransferase" evidence="1">
    <location>
        <begin position="26"/>
        <end position="184"/>
    </location>
</feature>
<accession>A0A7C3KDD8</accession>
<dbReference type="AlphaFoldDB" id="A0A7C3KDD8"/>
<proteinExistence type="predicted"/>
<dbReference type="PROSITE" id="PS51186">
    <property type="entry name" value="GNAT"/>
    <property type="match status" value="1"/>
</dbReference>
<name>A0A7C3KDD8_9CYAN</name>
<dbReference type="InterPro" id="IPR016181">
    <property type="entry name" value="Acyl_CoA_acyltransferase"/>
</dbReference>
<dbReference type="GO" id="GO:1990189">
    <property type="term" value="F:protein N-terminal-serine acetyltransferase activity"/>
    <property type="evidence" value="ECO:0007669"/>
    <property type="project" value="TreeGrafter"/>
</dbReference>
<dbReference type="Pfam" id="PF13302">
    <property type="entry name" value="Acetyltransf_3"/>
    <property type="match status" value="1"/>
</dbReference>